<evidence type="ECO:0000313" key="11">
    <source>
        <dbReference type="Proteomes" id="UP000032434"/>
    </source>
</evidence>
<evidence type="ECO:0000259" key="9">
    <source>
        <dbReference type="Pfam" id="PF13614"/>
    </source>
</evidence>
<evidence type="ECO:0000256" key="1">
    <source>
        <dbReference type="ARBA" id="ARBA00007316"/>
    </source>
</evidence>
<gene>
    <name evidence="10" type="primary">wzc</name>
    <name evidence="10" type="ORF">Aocu_04550</name>
</gene>
<dbReference type="Pfam" id="PF13614">
    <property type="entry name" value="AAA_31"/>
    <property type="match status" value="1"/>
</dbReference>
<dbReference type="SUPFAM" id="SSF52540">
    <property type="entry name" value="P-loop containing nucleoside triphosphate hydrolases"/>
    <property type="match status" value="1"/>
</dbReference>
<keyword evidence="7" id="KW-0829">Tyrosine-protein kinase</keyword>
<proteinExistence type="inferred from homology"/>
<name>A0A061A9I9_9MOLU</name>
<keyword evidence="3" id="KW-0808">Transferase</keyword>
<evidence type="ECO:0000313" key="10">
    <source>
        <dbReference type="EMBL" id="CDR30528.1"/>
    </source>
</evidence>
<organism evidence="10 11">
    <name type="scientific">Acholeplasma oculi</name>
    <dbReference type="NCBI Taxonomy" id="35623"/>
    <lineage>
        <taxon>Bacteria</taxon>
        <taxon>Bacillati</taxon>
        <taxon>Mycoplasmatota</taxon>
        <taxon>Mollicutes</taxon>
        <taxon>Acholeplasmatales</taxon>
        <taxon>Acholeplasmataceae</taxon>
        <taxon>Acholeplasma</taxon>
    </lineage>
</organism>
<keyword evidence="4" id="KW-0547">Nucleotide-binding</keyword>
<feature type="domain" description="AAA" evidence="9">
    <location>
        <begin position="49"/>
        <end position="190"/>
    </location>
</feature>
<comment type="similarity">
    <text evidence="1">Belongs to the CpsD/CapB family.</text>
</comment>
<dbReference type="NCBIfam" id="TIGR01007">
    <property type="entry name" value="eps_fam"/>
    <property type="match status" value="1"/>
</dbReference>
<dbReference type="PATRIC" id="fig|35623.3.peg.456"/>
<evidence type="ECO:0000256" key="6">
    <source>
        <dbReference type="ARBA" id="ARBA00022840"/>
    </source>
</evidence>
<dbReference type="Gene3D" id="3.40.50.300">
    <property type="entry name" value="P-loop containing nucleotide triphosphate hydrolases"/>
    <property type="match status" value="1"/>
</dbReference>
<dbReference type="GO" id="GO:0004715">
    <property type="term" value="F:non-membrane spanning protein tyrosine kinase activity"/>
    <property type="evidence" value="ECO:0007669"/>
    <property type="project" value="UniProtKB-EC"/>
</dbReference>
<dbReference type="HOGENOM" id="CLU_052027_2_1_14"/>
<dbReference type="InParanoid" id="A0A061A9I9"/>
<evidence type="ECO:0000256" key="5">
    <source>
        <dbReference type="ARBA" id="ARBA00022777"/>
    </source>
</evidence>
<dbReference type="KEGG" id="aoc:Aocu_04550"/>
<accession>A0A061A9I9</accession>
<dbReference type="InterPro" id="IPR050445">
    <property type="entry name" value="Bact_polysacc_biosynth/exp"/>
</dbReference>
<dbReference type="InterPro" id="IPR005702">
    <property type="entry name" value="Wzc-like_C"/>
</dbReference>
<keyword evidence="5 10" id="KW-0418">Kinase</keyword>
<evidence type="ECO:0000256" key="2">
    <source>
        <dbReference type="ARBA" id="ARBA00011903"/>
    </source>
</evidence>
<protein>
    <recommendedName>
        <fullName evidence="2">non-specific protein-tyrosine kinase</fullName>
        <ecNumber evidence="2">2.7.10.2</ecNumber>
    </recommendedName>
</protein>
<evidence type="ECO:0000256" key="8">
    <source>
        <dbReference type="ARBA" id="ARBA00051245"/>
    </source>
</evidence>
<dbReference type="AlphaFoldDB" id="A0A061A9I9"/>
<dbReference type="EC" id="2.7.10.2" evidence="2"/>
<dbReference type="RefSeq" id="WP_045749066.1">
    <property type="nucleotide sequence ID" value="NZ_FUZK01000003.1"/>
</dbReference>
<dbReference type="InterPro" id="IPR025669">
    <property type="entry name" value="AAA_dom"/>
</dbReference>
<evidence type="ECO:0000256" key="7">
    <source>
        <dbReference type="ARBA" id="ARBA00023137"/>
    </source>
</evidence>
<keyword evidence="11" id="KW-1185">Reference proteome</keyword>
<dbReference type="Proteomes" id="UP000032434">
    <property type="component" value="Chromosome 1"/>
</dbReference>
<dbReference type="GO" id="GO:0005524">
    <property type="term" value="F:ATP binding"/>
    <property type="evidence" value="ECO:0007669"/>
    <property type="project" value="UniProtKB-KW"/>
</dbReference>
<evidence type="ECO:0000256" key="4">
    <source>
        <dbReference type="ARBA" id="ARBA00022741"/>
    </source>
</evidence>
<dbReference type="CDD" id="cd05387">
    <property type="entry name" value="BY-kinase"/>
    <property type="match status" value="1"/>
</dbReference>
<sequence length="250" mass="28090">MRRRKLFQKERTAQYDYIVSHEQPLSFVAEAFQKALVNLEYVNIDGNLKVIQFTSSLAGAGKTTFVSNLAYLIAKKGKKVVIVDLDLRKPKINRVFKAANENGLTDYLAGRINYDKLIGYSEKLGINYIVAGERTTAVVNVLEAQKLKDLIARLKTEFDYVLLDSPPVIAVSDALYISRLADGVLFVVAQNEAKRAVINEALKTLRQSNVNVIGSVFTQVDLKENDIYSYTYGYGYGYTSSDKEAFEEKE</sequence>
<dbReference type="PANTHER" id="PTHR32309">
    <property type="entry name" value="TYROSINE-PROTEIN KINASE"/>
    <property type="match status" value="1"/>
</dbReference>
<dbReference type="InterPro" id="IPR027417">
    <property type="entry name" value="P-loop_NTPase"/>
</dbReference>
<dbReference type="FunCoup" id="A0A061A9I9">
    <property type="interactions" value="16"/>
</dbReference>
<dbReference type="GO" id="GO:0005886">
    <property type="term" value="C:plasma membrane"/>
    <property type="evidence" value="ECO:0007669"/>
    <property type="project" value="TreeGrafter"/>
</dbReference>
<keyword evidence="6" id="KW-0067">ATP-binding</keyword>
<comment type="catalytic activity">
    <reaction evidence="8">
        <text>L-tyrosyl-[protein] + ATP = O-phospho-L-tyrosyl-[protein] + ADP + H(+)</text>
        <dbReference type="Rhea" id="RHEA:10596"/>
        <dbReference type="Rhea" id="RHEA-COMP:10136"/>
        <dbReference type="Rhea" id="RHEA-COMP:20101"/>
        <dbReference type="ChEBI" id="CHEBI:15378"/>
        <dbReference type="ChEBI" id="CHEBI:30616"/>
        <dbReference type="ChEBI" id="CHEBI:46858"/>
        <dbReference type="ChEBI" id="CHEBI:61978"/>
        <dbReference type="ChEBI" id="CHEBI:456216"/>
        <dbReference type="EC" id="2.7.10.2"/>
    </reaction>
</comment>
<evidence type="ECO:0000256" key="3">
    <source>
        <dbReference type="ARBA" id="ARBA00022679"/>
    </source>
</evidence>
<dbReference type="OrthoDB" id="9794577at2"/>
<dbReference type="PANTHER" id="PTHR32309:SF13">
    <property type="entry name" value="FERRIC ENTEROBACTIN TRANSPORT PROTEIN FEPE"/>
    <property type="match status" value="1"/>
</dbReference>
<reference evidence="11" key="1">
    <citation type="submission" date="2014-05" db="EMBL/GenBank/DDBJ databases">
        <authorList>
            <person name="Kube M."/>
        </authorList>
    </citation>
    <scope>NUCLEOTIDE SEQUENCE [LARGE SCALE GENOMIC DNA]</scope>
</reference>
<dbReference type="STRING" id="35623.Aocu_04550"/>
<dbReference type="EMBL" id="LK028559">
    <property type="protein sequence ID" value="CDR30528.1"/>
    <property type="molecule type" value="Genomic_DNA"/>
</dbReference>